<reference evidence="1 2" key="1">
    <citation type="journal article" date="2014" name="Genome Announc.">
        <title>Draft Genome Sequence of Lysobacter capsici AZ78, a Bacterium Antagonistic to Plant-Pathogenic Oomycetes.</title>
        <authorList>
            <person name="Puopolo G."/>
            <person name="Sonego P."/>
            <person name="Engelen K."/>
            <person name="Pertot I."/>
        </authorList>
    </citation>
    <scope>NUCLEOTIDE SEQUENCE [LARGE SCALE GENOMIC DNA]</scope>
    <source>
        <strain evidence="1 2">AZ78</strain>
    </source>
</reference>
<sequence>MKPGFGIGDSGLVKARVRVPKLGFAHFPGIRVFRIPNPESQIPALPL</sequence>
<comment type="caution">
    <text evidence="1">The sequence shown here is derived from an EMBL/GenBank/DDBJ whole genome shotgun (WGS) entry which is preliminary data.</text>
</comment>
<proteinExistence type="predicted"/>
<dbReference type="AlphaFoldDB" id="A0A108U4V2"/>
<evidence type="ECO:0000313" key="2">
    <source>
        <dbReference type="Proteomes" id="UP000023435"/>
    </source>
</evidence>
<accession>A0A108U4V2</accession>
<name>A0A108U4V2_9GAMM</name>
<gene>
    <name evidence="1" type="ORF">AZ78_0149</name>
</gene>
<dbReference type="EMBL" id="JAJA02000001">
    <property type="protein sequence ID" value="KWS02605.1"/>
    <property type="molecule type" value="Genomic_DNA"/>
</dbReference>
<dbReference type="Proteomes" id="UP000023435">
    <property type="component" value="Unassembled WGS sequence"/>
</dbReference>
<organism evidence="1 2">
    <name type="scientific">Lysobacter capsici AZ78</name>
    <dbReference type="NCBI Taxonomy" id="1444315"/>
    <lineage>
        <taxon>Bacteria</taxon>
        <taxon>Pseudomonadati</taxon>
        <taxon>Pseudomonadota</taxon>
        <taxon>Gammaproteobacteria</taxon>
        <taxon>Lysobacterales</taxon>
        <taxon>Lysobacteraceae</taxon>
        <taxon>Lysobacter</taxon>
    </lineage>
</organism>
<keyword evidence="2" id="KW-1185">Reference proteome</keyword>
<protein>
    <submittedName>
        <fullName evidence="1">Uncharacterized protein</fullName>
    </submittedName>
</protein>
<evidence type="ECO:0000313" key="1">
    <source>
        <dbReference type="EMBL" id="KWS02605.1"/>
    </source>
</evidence>